<evidence type="ECO:0000256" key="1">
    <source>
        <dbReference type="ARBA" id="ARBA00022490"/>
    </source>
</evidence>
<accession>A0A0S1SVP8</accession>
<dbReference type="GO" id="GO:0070929">
    <property type="term" value="P:trans-translation"/>
    <property type="evidence" value="ECO:0007669"/>
    <property type="project" value="UniProtKB-UniRule"/>
</dbReference>
<evidence type="ECO:0000256" key="3">
    <source>
        <dbReference type="HAMAP-Rule" id="MF_00023"/>
    </source>
</evidence>
<accession>A0A0S1SKU9</accession>
<dbReference type="HAMAP" id="MF_00023">
    <property type="entry name" value="SmpB"/>
    <property type="match status" value="1"/>
</dbReference>
<evidence type="ECO:0000313" key="5">
    <source>
        <dbReference type="Proteomes" id="UP000069135"/>
    </source>
</evidence>
<dbReference type="GO" id="GO:0005829">
    <property type="term" value="C:cytosol"/>
    <property type="evidence" value="ECO:0007669"/>
    <property type="project" value="TreeGrafter"/>
</dbReference>
<reference evidence="5" key="1">
    <citation type="submission" date="2015-10" db="EMBL/GenBank/DDBJ databases">
        <title>Analysis of five complete genome sequences for members of the class Peribacteria in the recently recognized Peregrinibacteria bacterial phylum.</title>
        <authorList>
            <person name="Anantharaman K."/>
            <person name="Brown C.T."/>
            <person name="Burstein D."/>
            <person name="Castelle C.J."/>
            <person name="Probst A.J."/>
            <person name="Thomas B.C."/>
            <person name="Williams K.H."/>
            <person name="Banfield J.F."/>
        </authorList>
    </citation>
    <scope>NUCLEOTIDE SEQUENCE [LARGE SCALE GENOMIC DNA]</scope>
</reference>
<dbReference type="GO" id="GO:0070930">
    <property type="term" value="P:trans-translation-dependent protein tagging"/>
    <property type="evidence" value="ECO:0007669"/>
    <property type="project" value="TreeGrafter"/>
</dbReference>
<accession>A0A0S1SGA7</accession>
<evidence type="ECO:0000313" key="4">
    <source>
        <dbReference type="EMBL" id="ALM13693.1"/>
    </source>
</evidence>
<dbReference type="PANTHER" id="PTHR30308">
    <property type="entry name" value="TMRNA-BINDING COMPONENT OF TRANS-TRANSLATION TAGGING COMPLEX"/>
    <property type="match status" value="1"/>
</dbReference>
<evidence type="ECO:0000256" key="2">
    <source>
        <dbReference type="ARBA" id="ARBA00022884"/>
    </source>
</evidence>
<comment type="subcellular location">
    <subcellularLocation>
        <location evidence="3">Cytoplasm</location>
    </subcellularLocation>
    <text evidence="3">The tmRNA-SmpB complex associates with stalled 70S ribosomes.</text>
</comment>
<dbReference type="EMBL" id="CP013065">
    <property type="protein sequence ID" value="ALM13693.1"/>
    <property type="molecule type" value="Genomic_DNA"/>
</dbReference>
<name>A0A0S1SVP8_9BACT</name>
<dbReference type="SUPFAM" id="SSF74982">
    <property type="entry name" value="Small protein B (SmpB)"/>
    <property type="match status" value="1"/>
</dbReference>
<sequence length="145" mass="16327">MKVIAENRRARFDYEILETVEAGIMLTGPEVKSCRAGHVNLAGAYVSFRDGKAILKNVSISAYAFAANIPHEEKRDRTMLLKSSELKKLTTRAEEKGLSVVPLAMHVGRFVKVLLGIGRGRKKTDKRQRIKEREVARKLKQTGDY</sequence>
<proteinExistence type="inferred from homology"/>
<dbReference type="KEGG" id="prf:PeribacterA2_1029"/>
<reference evidence="4 5" key="2">
    <citation type="journal article" date="2016" name="PeerJ">
        <title>Analysis of five complete genome sequences for members of the class Peribacteria in the recently recognized Peregrinibacteria bacterial phylum.</title>
        <authorList>
            <person name="Anantharaman K."/>
            <person name="Brown C.T."/>
            <person name="Burstein D."/>
            <person name="Castelle C.J."/>
            <person name="Probst A.J."/>
            <person name="Thomas B.C."/>
            <person name="Williams K.H."/>
            <person name="Banfield J.F."/>
        </authorList>
    </citation>
    <scope>NUCLEOTIDE SEQUENCE [LARGE SCALE GENOMIC DNA]</scope>
    <source>
        <strain evidence="4">RIFOXYD1_FULL_PER-ii_59_16</strain>
    </source>
</reference>
<comment type="function">
    <text evidence="3">Required for rescue of stalled ribosomes mediated by trans-translation. Binds to transfer-messenger RNA (tmRNA), required for stable association of tmRNA with ribosomes. tmRNA and SmpB together mimic tRNA shape, replacing the anticodon stem-loop with SmpB. tmRNA is encoded by the ssrA gene; the 2 termini fold to resemble tRNA(Ala) and it encodes a 'tag peptide', a short internal open reading frame. During trans-translation Ala-aminoacylated tmRNA acts like a tRNA, entering the A-site of stalled ribosomes, displacing the stalled mRNA. The ribosome then switches to translate the ORF on the tmRNA; the nascent peptide is terminated with the 'tag peptide' encoded by the tmRNA and targeted for degradation. The ribosome is freed to recommence translation, which seems to be the essential function of trans-translation.</text>
</comment>
<dbReference type="InterPro" id="IPR023620">
    <property type="entry name" value="SmpB"/>
</dbReference>
<accession>A0A0S1SSB7</accession>
<comment type="similarity">
    <text evidence="3">Belongs to the SmpB family.</text>
</comment>
<organism evidence="4 5">
    <name type="scientific">Candidatus Peribacter riflensis</name>
    <dbReference type="NCBI Taxonomy" id="1735162"/>
    <lineage>
        <taxon>Bacteria</taxon>
        <taxon>Candidatus Peregrinibacteriota</taxon>
        <taxon>Candidatus Peribacteria</taxon>
        <taxon>Candidatus Peribacterales</taxon>
        <taxon>Candidatus Peribacteraceae</taxon>
        <taxon>Candidatus Peribacter</taxon>
    </lineage>
</organism>
<dbReference type="Pfam" id="PF01668">
    <property type="entry name" value="SmpB"/>
    <property type="match status" value="1"/>
</dbReference>
<dbReference type="NCBIfam" id="TIGR00086">
    <property type="entry name" value="smpB"/>
    <property type="match status" value="1"/>
</dbReference>
<accession>A0A0S1SWI4</accession>
<protein>
    <recommendedName>
        <fullName evidence="3">SsrA-binding protein</fullName>
    </recommendedName>
    <alternativeName>
        <fullName evidence="3">Small protein B</fullName>
    </alternativeName>
</protein>
<keyword evidence="2 3" id="KW-0694">RNA-binding</keyword>
<dbReference type="PANTHER" id="PTHR30308:SF2">
    <property type="entry name" value="SSRA-BINDING PROTEIN"/>
    <property type="match status" value="1"/>
</dbReference>
<dbReference type="AlphaFoldDB" id="A0A0S1SVP8"/>
<dbReference type="NCBIfam" id="NF003843">
    <property type="entry name" value="PRK05422.1"/>
    <property type="match status" value="1"/>
</dbReference>
<gene>
    <name evidence="3" type="primary">smpB</name>
    <name evidence="4" type="ORF">PeribacterD1_1029</name>
</gene>
<dbReference type="InterPro" id="IPR000037">
    <property type="entry name" value="SsrA-bd_prot"/>
</dbReference>
<dbReference type="STRING" id="1735162.PeribacterB2_1031"/>
<keyword evidence="1 3" id="KW-0963">Cytoplasm</keyword>
<dbReference type="CDD" id="cd09294">
    <property type="entry name" value="SmpB"/>
    <property type="match status" value="1"/>
</dbReference>
<dbReference type="GO" id="GO:0003723">
    <property type="term" value="F:RNA binding"/>
    <property type="evidence" value="ECO:0007669"/>
    <property type="project" value="UniProtKB-UniRule"/>
</dbReference>
<dbReference type="PATRIC" id="fig|1735161.3.peg.1008"/>
<dbReference type="Proteomes" id="UP000069135">
    <property type="component" value="Chromosome"/>
</dbReference>
<dbReference type="Gene3D" id="2.40.280.10">
    <property type="match status" value="1"/>
</dbReference>